<organism evidence="5 6">
    <name type="scientific">Candolleomyces eurysporus</name>
    <dbReference type="NCBI Taxonomy" id="2828524"/>
    <lineage>
        <taxon>Eukaryota</taxon>
        <taxon>Fungi</taxon>
        <taxon>Dikarya</taxon>
        <taxon>Basidiomycota</taxon>
        <taxon>Agaricomycotina</taxon>
        <taxon>Agaricomycetes</taxon>
        <taxon>Agaricomycetidae</taxon>
        <taxon>Agaricales</taxon>
        <taxon>Agaricineae</taxon>
        <taxon>Psathyrellaceae</taxon>
        <taxon>Candolleomyces</taxon>
    </lineage>
</organism>
<keyword evidence="3" id="KW-0788">Thiol protease</keyword>
<evidence type="ECO:0000313" key="5">
    <source>
        <dbReference type="EMBL" id="KAJ2933856.1"/>
    </source>
</evidence>
<protein>
    <recommendedName>
        <fullName evidence="4">Peptidase C14 caspase domain-containing protein</fullName>
    </recommendedName>
</protein>
<dbReference type="SUPFAM" id="SSF52540">
    <property type="entry name" value="P-loop containing nucleoside triphosphate hydrolases"/>
    <property type="match status" value="1"/>
</dbReference>
<dbReference type="InterPro" id="IPR029030">
    <property type="entry name" value="Caspase-like_dom_sf"/>
</dbReference>
<dbReference type="AlphaFoldDB" id="A0A9W8JFG5"/>
<dbReference type="GO" id="GO:0005737">
    <property type="term" value="C:cytoplasm"/>
    <property type="evidence" value="ECO:0007669"/>
    <property type="project" value="TreeGrafter"/>
</dbReference>
<sequence length="927" mass="103635">MESSPSGSRLFALIIGIDDYTPETGFIKLKGAVRDADSIRNWLIKDFNVPPSHIQYLRDNAATRKAIVEALEGLSTDPKIKRDDPILIYYAGHGTQARAPKQWCWDSPNIQMIVPWNFKQSDADSPDRIIHGIPDRTLSVLLSKLAKKKGNNITVILDCCHSGSGTRSDSDTRIRGGPCEGEFPANLDEDLKPADLDEDLELSRTRGAQIKPKFEHYGLRSHVLLAACAPHEFAHENGSSGAFTVALLKALNGVNTAELTYQGLMERMDKLQTQTPQCEGHYRGRFLFDRKVANMNPVLDVTSKDKKLIIVGAGAIHGISVGSKFAIWKSRSDLKADPLATVTVEVVKAHESIATLKEKVGSRSLVAQIKENPKPTLFIHVPEIIQNMNCFEDLFLETESRPPLSIAVTRDKALASIGLTYFDKYREIGFEMLKPEEQDQKIRHTIDCTAEDLYGALDHLCHYYYHRDRVSTQVIGQQDHKVPFSSKFTVDVFTLEENDEEIYVPSGPNLNIQGTGVELTIGSHNAEDMYGFRITNNTEFPVFPYLFYFDSSNFSINDKLDLEQGYLRLYVSTRHVDLSTLKKGAISEKTRGFTEKRRSIDPAMMWGAITVPVVLKRGEEPPPIRMIGIIGSRNNGKSTFLEELFKLLDGKQKLEPSFQNAFIKEYSIPLRGPDEESLILVDLPAFEDNNIDNHVSVLRAMVAYLATQHQKRCQLTSLIWCYNISKPRFTVVDGENLNLVKDISGLNALKNVTVLTTNWNKGAGLVTNVGKSGTLAAGVSPLRRYEKAESQLKPLCEGVKKFKRFGTFSDPAARKMMSGSTPVEDPLELILSLTSNEEVEFQVQREACETKKLVGTTAGTRLQGRFSAEIEKKEKDILGLDAELNDLAEHDPDRNALLEEKADAAQDILRWRVTLEDIELVNSAFTV</sequence>
<evidence type="ECO:0000256" key="1">
    <source>
        <dbReference type="ARBA" id="ARBA00009005"/>
    </source>
</evidence>
<feature type="non-terminal residue" evidence="5">
    <location>
        <position position="1"/>
    </location>
</feature>
<dbReference type="Gene3D" id="3.40.50.300">
    <property type="entry name" value="P-loop containing nucleotide triphosphate hydrolases"/>
    <property type="match status" value="1"/>
</dbReference>
<dbReference type="GO" id="GO:0006915">
    <property type="term" value="P:apoptotic process"/>
    <property type="evidence" value="ECO:0007669"/>
    <property type="project" value="UniProtKB-KW"/>
</dbReference>
<keyword evidence="2" id="KW-0053">Apoptosis</keyword>
<gene>
    <name evidence="5" type="ORF">H1R20_g3230</name>
</gene>
<proteinExistence type="inferred from homology"/>
<dbReference type="GO" id="GO:0004197">
    <property type="term" value="F:cysteine-type endopeptidase activity"/>
    <property type="evidence" value="ECO:0007669"/>
    <property type="project" value="InterPro"/>
</dbReference>
<dbReference type="EMBL" id="JANBPK010000732">
    <property type="protein sequence ID" value="KAJ2933856.1"/>
    <property type="molecule type" value="Genomic_DNA"/>
</dbReference>
<evidence type="ECO:0000256" key="2">
    <source>
        <dbReference type="ARBA" id="ARBA00022703"/>
    </source>
</evidence>
<comment type="similarity">
    <text evidence="1">Belongs to the peptidase C14B family.</text>
</comment>
<feature type="domain" description="Peptidase C14 caspase" evidence="4">
    <location>
        <begin position="11"/>
        <end position="280"/>
    </location>
</feature>
<dbReference type="PANTHER" id="PTHR48104:SF30">
    <property type="entry name" value="METACASPASE-1"/>
    <property type="match status" value="1"/>
</dbReference>
<dbReference type="InterPro" id="IPR027417">
    <property type="entry name" value="P-loop_NTPase"/>
</dbReference>
<comment type="caution">
    <text evidence="5">The sequence shown here is derived from an EMBL/GenBank/DDBJ whole genome shotgun (WGS) entry which is preliminary data.</text>
</comment>
<name>A0A9W8JFG5_9AGAR</name>
<evidence type="ECO:0000259" key="4">
    <source>
        <dbReference type="Pfam" id="PF00656"/>
    </source>
</evidence>
<keyword evidence="3" id="KW-0378">Hydrolase</keyword>
<dbReference type="SUPFAM" id="SSF52129">
    <property type="entry name" value="Caspase-like"/>
    <property type="match status" value="1"/>
</dbReference>
<evidence type="ECO:0000313" key="6">
    <source>
        <dbReference type="Proteomes" id="UP001140091"/>
    </source>
</evidence>
<dbReference type="Proteomes" id="UP001140091">
    <property type="component" value="Unassembled WGS sequence"/>
</dbReference>
<dbReference type="PANTHER" id="PTHR48104">
    <property type="entry name" value="METACASPASE-4"/>
    <property type="match status" value="1"/>
</dbReference>
<dbReference type="OrthoDB" id="3223806at2759"/>
<dbReference type="InterPro" id="IPR050452">
    <property type="entry name" value="Metacaspase"/>
</dbReference>
<dbReference type="Pfam" id="PF00656">
    <property type="entry name" value="Peptidase_C14"/>
    <property type="match status" value="1"/>
</dbReference>
<keyword evidence="3" id="KW-0645">Protease</keyword>
<dbReference type="Gene3D" id="3.40.50.1460">
    <property type="match status" value="1"/>
</dbReference>
<accession>A0A9W8JFG5</accession>
<evidence type="ECO:0000256" key="3">
    <source>
        <dbReference type="ARBA" id="ARBA00022807"/>
    </source>
</evidence>
<keyword evidence="6" id="KW-1185">Reference proteome</keyword>
<reference evidence="5" key="1">
    <citation type="submission" date="2022-06" db="EMBL/GenBank/DDBJ databases">
        <title>Genome Sequence of Candolleomyces eurysporus.</title>
        <authorList>
            <person name="Buettner E."/>
        </authorList>
    </citation>
    <scope>NUCLEOTIDE SEQUENCE</scope>
    <source>
        <strain evidence="5">VTCC 930004</strain>
    </source>
</reference>
<dbReference type="InterPro" id="IPR011600">
    <property type="entry name" value="Pept_C14_caspase"/>
</dbReference>
<dbReference type="GO" id="GO:0006508">
    <property type="term" value="P:proteolysis"/>
    <property type="evidence" value="ECO:0007669"/>
    <property type="project" value="InterPro"/>
</dbReference>